<dbReference type="OrthoDB" id="4137589at2759"/>
<proteinExistence type="predicted"/>
<evidence type="ECO:0000313" key="2">
    <source>
        <dbReference type="EMBL" id="OCT46400.1"/>
    </source>
</evidence>
<name>A0A1C1CCZ6_9EURO</name>
<reference evidence="3" key="1">
    <citation type="submission" date="2015-07" db="EMBL/GenBank/DDBJ databases">
        <authorList>
            <person name="Teixeira M.M."/>
            <person name="Souza R.C."/>
            <person name="Almeida L.G."/>
            <person name="Vicente V.A."/>
            <person name="de Hoog S."/>
            <person name="Bocca A.L."/>
            <person name="de Almeida S.R."/>
            <person name="Vasconcelos A.T."/>
            <person name="Felipe M.S."/>
        </authorList>
    </citation>
    <scope>NUCLEOTIDE SEQUENCE [LARGE SCALE GENOMIC DNA]</scope>
    <source>
        <strain evidence="3">KSF</strain>
    </source>
</reference>
<keyword evidence="3" id="KW-1185">Reference proteome</keyword>
<sequence>MENVLVNTIYDPSGDVLLVLSKKDDSAPATNPPGKVNKVSQNDEHEELGVDDPQPTQPDASNPQTSQPVKEHECRVSSRNLALASPVFRAMLDGGFQEGVELSRGQLKRVPLPDDNLDAMLLVLAIIHGRTRAIPRKIGKELFVDIAVLIDKYEINECAEVYTDMWFAALWPLRQDSPPHLADGIFLCWVLKKATGFKELTKKAIFESALNFDDNGLPLPQWIASDIEQHRLSYIQAIVDYLRNLLNRYISEQQQCRNDKRCDAMTLGSLIKGLNARNLFPLPEAEALDISIKELVSQLRALELMTLCQKNAYMADQCAPKRGLESNLSQLENRVSGFGFERLDPESYFKFFPINLSTSTYKLYF</sequence>
<dbReference type="Proteomes" id="UP000094526">
    <property type="component" value="Unassembled WGS sequence"/>
</dbReference>
<dbReference type="STRING" id="86049.A0A1C1CCZ6"/>
<gene>
    <name evidence="2" type="ORF">CLCR_01237</name>
</gene>
<dbReference type="VEuPathDB" id="FungiDB:CLCR_01237"/>
<dbReference type="VEuPathDB" id="FungiDB:G647_09129"/>
<dbReference type="Gene3D" id="3.30.710.10">
    <property type="entry name" value="Potassium Channel Kv1.1, Chain A"/>
    <property type="match status" value="1"/>
</dbReference>
<evidence type="ECO:0008006" key="4">
    <source>
        <dbReference type="Google" id="ProtNLM"/>
    </source>
</evidence>
<evidence type="ECO:0000313" key="3">
    <source>
        <dbReference type="Proteomes" id="UP000094526"/>
    </source>
</evidence>
<feature type="region of interest" description="Disordered" evidence="1">
    <location>
        <begin position="21"/>
        <end position="72"/>
    </location>
</feature>
<dbReference type="EMBL" id="LGRB01000016">
    <property type="protein sequence ID" value="OCT46400.1"/>
    <property type="molecule type" value="Genomic_DNA"/>
</dbReference>
<dbReference type="InterPro" id="IPR011333">
    <property type="entry name" value="SKP1/BTB/POZ_sf"/>
</dbReference>
<comment type="caution">
    <text evidence="2">The sequence shown here is derived from an EMBL/GenBank/DDBJ whole genome shotgun (WGS) entry which is preliminary data.</text>
</comment>
<feature type="compositionally biased region" description="Polar residues" evidence="1">
    <location>
        <begin position="57"/>
        <end position="68"/>
    </location>
</feature>
<protein>
    <recommendedName>
        <fullName evidence="4">BTB domain-containing protein</fullName>
    </recommendedName>
</protein>
<accession>A0A1C1CCZ6</accession>
<dbReference type="AlphaFoldDB" id="A0A1C1CCZ6"/>
<organism evidence="2 3">
    <name type="scientific">Cladophialophora carrionii</name>
    <dbReference type="NCBI Taxonomy" id="86049"/>
    <lineage>
        <taxon>Eukaryota</taxon>
        <taxon>Fungi</taxon>
        <taxon>Dikarya</taxon>
        <taxon>Ascomycota</taxon>
        <taxon>Pezizomycotina</taxon>
        <taxon>Eurotiomycetes</taxon>
        <taxon>Chaetothyriomycetidae</taxon>
        <taxon>Chaetothyriales</taxon>
        <taxon>Herpotrichiellaceae</taxon>
        <taxon>Cladophialophora</taxon>
    </lineage>
</organism>
<evidence type="ECO:0000256" key="1">
    <source>
        <dbReference type="SAM" id="MobiDB-lite"/>
    </source>
</evidence>